<dbReference type="EMBL" id="BMWP01000020">
    <property type="protein sequence ID" value="GGW41278.1"/>
    <property type="molecule type" value="Genomic_DNA"/>
</dbReference>
<evidence type="ECO:0000313" key="1">
    <source>
        <dbReference type="EMBL" id="GGW41278.1"/>
    </source>
</evidence>
<keyword evidence="2" id="KW-1185">Reference proteome</keyword>
<protein>
    <submittedName>
        <fullName evidence="1">Uncharacterized protein</fullName>
    </submittedName>
</protein>
<dbReference type="AlphaFoldDB" id="A0A918J074"/>
<proteinExistence type="predicted"/>
<name>A0A918J074_9FLAO</name>
<comment type="caution">
    <text evidence="1">The sequence shown here is derived from an EMBL/GenBank/DDBJ whole genome shotgun (WGS) entry which is preliminary data.</text>
</comment>
<dbReference type="Proteomes" id="UP000634668">
    <property type="component" value="Unassembled WGS sequence"/>
</dbReference>
<organism evidence="1 2">
    <name type="scientific">Arenibacter certesii</name>
    <dbReference type="NCBI Taxonomy" id="228955"/>
    <lineage>
        <taxon>Bacteria</taxon>
        <taxon>Pseudomonadati</taxon>
        <taxon>Bacteroidota</taxon>
        <taxon>Flavobacteriia</taxon>
        <taxon>Flavobacteriales</taxon>
        <taxon>Flavobacteriaceae</taxon>
        <taxon>Arenibacter</taxon>
    </lineage>
</organism>
<dbReference type="RefSeq" id="WP_026814153.1">
    <property type="nucleotide sequence ID" value="NZ_BMWP01000020.1"/>
</dbReference>
<sequence length="163" mass="18528">MKKTILTTVMITALFINCKDSQDKSNVSTNVESTETIHESVHEDDKMVLNNSWVTEIQLNSGNKWEANIETTEGVENMLELIKENNYKSVGDYHQLASKLNDEKNYVVKECTMTGPSHDNLHVFLHPLIKKIDALGNVNSVENGKVTIKSIKENLDGYYTYFK</sequence>
<evidence type="ECO:0000313" key="2">
    <source>
        <dbReference type="Proteomes" id="UP000634668"/>
    </source>
</evidence>
<accession>A0A918J074</accession>
<reference evidence="1" key="2">
    <citation type="submission" date="2020-09" db="EMBL/GenBank/DDBJ databases">
        <authorList>
            <person name="Sun Q."/>
            <person name="Kim S."/>
        </authorList>
    </citation>
    <scope>NUCLEOTIDE SEQUENCE</scope>
    <source>
        <strain evidence="1">KCTC 12113</strain>
    </source>
</reference>
<reference evidence="1" key="1">
    <citation type="journal article" date="2014" name="Int. J. Syst. Evol. Microbiol.">
        <title>Complete genome sequence of Corynebacterium casei LMG S-19264T (=DSM 44701T), isolated from a smear-ripened cheese.</title>
        <authorList>
            <consortium name="US DOE Joint Genome Institute (JGI-PGF)"/>
            <person name="Walter F."/>
            <person name="Albersmeier A."/>
            <person name="Kalinowski J."/>
            <person name="Ruckert C."/>
        </authorList>
    </citation>
    <scope>NUCLEOTIDE SEQUENCE</scope>
    <source>
        <strain evidence="1">KCTC 12113</strain>
    </source>
</reference>
<gene>
    <name evidence="1" type="ORF">GCM10007383_27540</name>
</gene>